<evidence type="ECO:0000313" key="9">
    <source>
        <dbReference type="EMBL" id="MFD0949227.1"/>
    </source>
</evidence>
<dbReference type="PANTHER" id="PTHR35007:SF1">
    <property type="entry name" value="PILUS ASSEMBLY PROTEIN"/>
    <property type="match status" value="1"/>
</dbReference>
<feature type="transmembrane region" description="Helical" evidence="7">
    <location>
        <begin position="269"/>
        <end position="289"/>
    </location>
</feature>
<feature type="coiled-coil region" evidence="6">
    <location>
        <begin position="204"/>
        <end position="231"/>
    </location>
</feature>
<keyword evidence="10" id="KW-1185">Reference proteome</keyword>
<evidence type="ECO:0000259" key="8">
    <source>
        <dbReference type="Pfam" id="PF00482"/>
    </source>
</evidence>
<keyword evidence="4 7" id="KW-1133">Transmembrane helix</keyword>
<dbReference type="PANTHER" id="PTHR35007">
    <property type="entry name" value="INTEGRAL MEMBRANE PROTEIN-RELATED"/>
    <property type="match status" value="1"/>
</dbReference>
<comment type="subcellular location">
    <subcellularLocation>
        <location evidence="1">Cell membrane</location>
        <topology evidence="1">Multi-pass membrane protein</topology>
    </subcellularLocation>
</comment>
<dbReference type="EMBL" id="JBHTIT010000001">
    <property type="protein sequence ID" value="MFD0949227.1"/>
    <property type="molecule type" value="Genomic_DNA"/>
</dbReference>
<dbReference type="Proteomes" id="UP001597044">
    <property type="component" value="Unassembled WGS sequence"/>
</dbReference>
<keyword evidence="2" id="KW-1003">Cell membrane</keyword>
<dbReference type="Gene3D" id="1.20.81.30">
    <property type="entry name" value="Type II secretion system (T2SS), domain F"/>
    <property type="match status" value="1"/>
</dbReference>
<accession>A0ABW3HDD1</accession>
<evidence type="ECO:0000256" key="7">
    <source>
        <dbReference type="SAM" id="Phobius"/>
    </source>
</evidence>
<organism evidence="9 10">
    <name type="scientific">Paraperlucidibaca wandonensis</name>
    <dbReference type="NCBI Taxonomy" id="1268273"/>
    <lineage>
        <taxon>Bacteria</taxon>
        <taxon>Pseudomonadati</taxon>
        <taxon>Pseudomonadota</taxon>
        <taxon>Gammaproteobacteria</taxon>
        <taxon>Moraxellales</taxon>
        <taxon>Moraxellaceae</taxon>
        <taxon>Paraperlucidibaca</taxon>
    </lineage>
</organism>
<protein>
    <submittedName>
        <fullName evidence="9">Type II secretion system F family protein</fullName>
    </submittedName>
</protein>
<feature type="domain" description="Type II secretion system protein GspF" evidence="8">
    <location>
        <begin position="126"/>
        <end position="251"/>
    </location>
</feature>
<reference evidence="10" key="1">
    <citation type="journal article" date="2019" name="Int. J. Syst. Evol. Microbiol.">
        <title>The Global Catalogue of Microorganisms (GCM) 10K type strain sequencing project: providing services to taxonomists for standard genome sequencing and annotation.</title>
        <authorList>
            <consortium name="The Broad Institute Genomics Platform"/>
            <consortium name="The Broad Institute Genome Sequencing Center for Infectious Disease"/>
            <person name="Wu L."/>
            <person name="Ma J."/>
        </authorList>
    </citation>
    <scope>NUCLEOTIDE SEQUENCE [LARGE SCALE GENOMIC DNA]</scope>
    <source>
        <strain evidence="10">CCUG 63419</strain>
    </source>
</reference>
<dbReference type="InterPro" id="IPR018076">
    <property type="entry name" value="T2SS_GspF_dom"/>
</dbReference>
<gene>
    <name evidence="9" type="ORF">ACFQ0F_02290</name>
</gene>
<evidence type="ECO:0000256" key="3">
    <source>
        <dbReference type="ARBA" id="ARBA00022692"/>
    </source>
</evidence>
<evidence type="ECO:0000256" key="5">
    <source>
        <dbReference type="ARBA" id="ARBA00023136"/>
    </source>
</evidence>
<feature type="transmembrane region" description="Helical" evidence="7">
    <location>
        <begin position="234"/>
        <end position="253"/>
    </location>
</feature>
<dbReference type="InterPro" id="IPR042094">
    <property type="entry name" value="T2SS_GspF_sf"/>
</dbReference>
<evidence type="ECO:0000256" key="1">
    <source>
        <dbReference type="ARBA" id="ARBA00004651"/>
    </source>
</evidence>
<proteinExistence type="predicted"/>
<keyword evidence="3 7" id="KW-0812">Transmembrane</keyword>
<keyword evidence="6" id="KW-0175">Coiled coil</keyword>
<feature type="transmembrane region" description="Helical" evidence="7">
    <location>
        <begin position="6"/>
        <end position="24"/>
    </location>
</feature>
<dbReference type="RefSeq" id="WP_379068660.1">
    <property type="nucleotide sequence ID" value="NZ_JBHTIT010000001.1"/>
</dbReference>
<name>A0ABW3HDD1_9GAMM</name>
<dbReference type="Pfam" id="PF00482">
    <property type="entry name" value="T2SSF"/>
    <property type="match status" value="1"/>
</dbReference>
<evidence type="ECO:0000256" key="2">
    <source>
        <dbReference type="ARBA" id="ARBA00022475"/>
    </source>
</evidence>
<comment type="caution">
    <text evidence="9">The sequence shown here is derived from an EMBL/GenBank/DDBJ whole genome shotgun (WGS) entry which is preliminary data.</text>
</comment>
<feature type="transmembrane region" description="Helical" evidence="7">
    <location>
        <begin position="93"/>
        <end position="111"/>
    </location>
</feature>
<evidence type="ECO:0000313" key="10">
    <source>
        <dbReference type="Proteomes" id="UP001597044"/>
    </source>
</evidence>
<evidence type="ECO:0000256" key="6">
    <source>
        <dbReference type="SAM" id="Coils"/>
    </source>
</evidence>
<keyword evidence="5 7" id="KW-0472">Membrane</keyword>
<evidence type="ECO:0000256" key="4">
    <source>
        <dbReference type="ARBA" id="ARBA00022989"/>
    </source>
</evidence>
<sequence>MIIFAYVAVGLFMCLGALYLIWLGQKQAQEEAVSKRLAIAGVKTLELTGKDWLTIQLERAGISLQATHRRMIGLGFGVLLLLVALQFGILASVLLAVTLLLFTWAAISTIYQRRMSQIVTQLPRLLDQVVRMMRTGKTLADSFIIATKEADEPLKTVMLKLQRNISLGMSIPEAFTDLADTYALKELQVLALGVSVNSRFGGSLIDLLNNIITLIQQREQLQRQLRAFTGETRASAVILSALPLLIGAFMLISNPDYIYQMIDDPTGKLVLMGAAGMQAAGMLVLWKMLRSV</sequence>